<dbReference type="PANTHER" id="PTHR23427:SF2">
    <property type="entry name" value="SURFEIT LOCUS PROTEIN 1"/>
    <property type="match status" value="1"/>
</dbReference>
<dbReference type="CDD" id="cd06662">
    <property type="entry name" value="SURF1"/>
    <property type="match status" value="1"/>
</dbReference>
<dbReference type="EMBL" id="QEKO01000002">
    <property type="protein sequence ID" value="PVY62633.1"/>
    <property type="molecule type" value="Genomic_DNA"/>
</dbReference>
<keyword evidence="4 6" id="KW-1133">Transmembrane helix</keyword>
<feature type="transmembrane region" description="Helical" evidence="6">
    <location>
        <begin position="232"/>
        <end position="252"/>
    </location>
</feature>
<evidence type="ECO:0000256" key="5">
    <source>
        <dbReference type="ARBA" id="ARBA00023136"/>
    </source>
</evidence>
<reference evidence="7 8" key="1">
    <citation type="submission" date="2018-04" db="EMBL/GenBank/DDBJ databases">
        <title>Genomic Encyclopedia of Type Strains, Phase IV (KMG-IV): sequencing the most valuable type-strain genomes for metagenomic binning, comparative biology and taxonomic classification.</title>
        <authorList>
            <person name="Goeker M."/>
        </authorList>
    </citation>
    <scope>NUCLEOTIDE SEQUENCE [LARGE SCALE GENOMIC DNA]</scope>
    <source>
        <strain evidence="7 8">DSM 10065</strain>
    </source>
</reference>
<organism evidence="7 8">
    <name type="scientific">Pusillimonas noertemannii</name>
    <dbReference type="NCBI Taxonomy" id="305977"/>
    <lineage>
        <taxon>Bacteria</taxon>
        <taxon>Pseudomonadati</taxon>
        <taxon>Pseudomonadota</taxon>
        <taxon>Betaproteobacteria</taxon>
        <taxon>Burkholderiales</taxon>
        <taxon>Alcaligenaceae</taxon>
        <taxon>Pusillimonas</taxon>
    </lineage>
</organism>
<evidence type="ECO:0000256" key="2">
    <source>
        <dbReference type="ARBA" id="ARBA00007165"/>
    </source>
</evidence>
<dbReference type="RefSeq" id="WP_116518487.1">
    <property type="nucleotide sequence ID" value="NZ_JACCEX010000002.1"/>
</dbReference>
<comment type="caution">
    <text evidence="7">The sequence shown here is derived from an EMBL/GenBank/DDBJ whole genome shotgun (WGS) entry which is preliminary data.</text>
</comment>
<dbReference type="PROSITE" id="PS50895">
    <property type="entry name" value="SURF1"/>
    <property type="match status" value="1"/>
</dbReference>
<comment type="subcellular location">
    <subcellularLocation>
        <location evidence="6">Cell membrane</location>
        <topology evidence="6">Multi-pass membrane protein</topology>
    </subcellularLocation>
    <subcellularLocation>
        <location evidence="1">Membrane</location>
    </subcellularLocation>
</comment>
<comment type="similarity">
    <text evidence="2 6">Belongs to the SURF1 family.</text>
</comment>
<keyword evidence="3 6" id="KW-0812">Transmembrane</keyword>
<name>A0A2U1CNP5_9BURK</name>
<dbReference type="STRING" id="1231391.GCA_000308195_00792"/>
<keyword evidence="5 6" id="KW-0472">Membrane</keyword>
<dbReference type="PANTHER" id="PTHR23427">
    <property type="entry name" value="SURFEIT LOCUS PROTEIN"/>
    <property type="match status" value="1"/>
</dbReference>
<keyword evidence="6" id="KW-1003">Cell membrane</keyword>
<dbReference type="InterPro" id="IPR045214">
    <property type="entry name" value="Surf1/Surf4"/>
</dbReference>
<dbReference type="Proteomes" id="UP000246145">
    <property type="component" value="Unassembled WGS sequence"/>
</dbReference>
<evidence type="ECO:0000256" key="1">
    <source>
        <dbReference type="ARBA" id="ARBA00004370"/>
    </source>
</evidence>
<dbReference type="Pfam" id="PF02104">
    <property type="entry name" value="SURF1"/>
    <property type="match status" value="1"/>
</dbReference>
<evidence type="ECO:0000256" key="3">
    <source>
        <dbReference type="ARBA" id="ARBA00022692"/>
    </source>
</evidence>
<gene>
    <name evidence="7" type="ORF">C7440_2128</name>
</gene>
<accession>A0A2U1CNP5</accession>
<keyword evidence="8" id="KW-1185">Reference proteome</keyword>
<proteinExistence type="inferred from homology"/>
<evidence type="ECO:0000256" key="6">
    <source>
        <dbReference type="RuleBase" id="RU363076"/>
    </source>
</evidence>
<comment type="caution">
    <text evidence="6">Lacks conserved residue(s) required for the propagation of feature annotation.</text>
</comment>
<evidence type="ECO:0000313" key="7">
    <source>
        <dbReference type="EMBL" id="PVY62633.1"/>
    </source>
</evidence>
<dbReference type="InterPro" id="IPR002994">
    <property type="entry name" value="Surf1/Shy1"/>
</dbReference>
<dbReference type="AlphaFoldDB" id="A0A2U1CNP5"/>
<sequence>MARPYLSARTLAALALLAVVAAVCVSLGNWQLDRAAERDAISQAIERGQQSTPLALLPGTPAEQLQDWRAAQARGIWLHRFTVLLDNRNFNGRPGFWVATPLLLDQETNTALLVLRGWLARPLGPGQALPDLAPPEGVQEVSGQIRQRVPRLFELWSFSGRDPNALPGSFPAADGKPPRVQNLDLDDYAAATGLKLIPVVLEQTSDAAVEQHTDLVREWPLPPTDSDTNRGYALQWFSFAAIAVIAWILIAWRALRKRAARPGTPRS</sequence>
<protein>
    <recommendedName>
        <fullName evidence="6">SURF1-like protein</fullName>
    </recommendedName>
</protein>
<evidence type="ECO:0000256" key="4">
    <source>
        <dbReference type="ARBA" id="ARBA00022989"/>
    </source>
</evidence>
<dbReference type="GO" id="GO:0005886">
    <property type="term" value="C:plasma membrane"/>
    <property type="evidence" value="ECO:0007669"/>
    <property type="project" value="UniProtKB-SubCell"/>
</dbReference>
<evidence type="ECO:0000313" key="8">
    <source>
        <dbReference type="Proteomes" id="UP000246145"/>
    </source>
</evidence>
<dbReference type="OrthoDB" id="9789940at2"/>